<sequence>MELFSVGETEGNGRHGKTVDAGTAVEKSKEQFRNEINKLLRQQRENGFVILEAFKGVPSQLFADNPFLPMSRDRNEPEGQPPVKRRLSSAVVRVEEEGELIQDDPAHAPKSVNTNGTSATNRISRFLFVDAGTMVSPTVYARRSLCYLINDIYQEALNDAVQTRMISPVWHIAFYLESVVLGGLGMENEAQVAIKEATTLESKRSSNAKQK</sequence>
<dbReference type="InterPro" id="IPR011990">
    <property type="entry name" value="TPR-like_helical_dom_sf"/>
</dbReference>
<proteinExistence type="predicted"/>
<dbReference type="Proteomes" id="UP000464620">
    <property type="component" value="Chromosome B09"/>
</dbReference>
<keyword evidence="7" id="KW-0067">ATP-binding</keyword>
<keyword evidence="5" id="KW-0547">Nucleotide-binding</keyword>
<evidence type="ECO:0000256" key="4">
    <source>
        <dbReference type="ARBA" id="ARBA00022679"/>
    </source>
</evidence>
<evidence type="ECO:0000256" key="2">
    <source>
        <dbReference type="ARBA" id="ARBA00022475"/>
    </source>
</evidence>
<keyword evidence="3" id="KW-0723">Serine/threonine-protein kinase</keyword>
<evidence type="ECO:0000256" key="8">
    <source>
        <dbReference type="ARBA" id="ARBA00023136"/>
    </source>
</evidence>
<dbReference type="InterPro" id="IPR058209">
    <property type="entry name" value="TPR_BSK1_C"/>
</dbReference>
<dbReference type="SUPFAM" id="SSF48452">
    <property type="entry name" value="TPR-like"/>
    <property type="match status" value="1"/>
</dbReference>
<organism evidence="11 12">
    <name type="scientific">Arachis hypogaea</name>
    <name type="common">Peanut</name>
    <dbReference type="NCBI Taxonomy" id="3818"/>
    <lineage>
        <taxon>Eukaryota</taxon>
        <taxon>Viridiplantae</taxon>
        <taxon>Streptophyta</taxon>
        <taxon>Embryophyta</taxon>
        <taxon>Tracheophyta</taxon>
        <taxon>Spermatophyta</taxon>
        <taxon>Magnoliopsida</taxon>
        <taxon>eudicotyledons</taxon>
        <taxon>Gunneridae</taxon>
        <taxon>Pentapetalae</taxon>
        <taxon>rosids</taxon>
        <taxon>fabids</taxon>
        <taxon>Fabales</taxon>
        <taxon>Fabaceae</taxon>
        <taxon>Papilionoideae</taxon>
        <taxon>50 kb inversion clade</taxon>
        <taxon>dalbergioids sensu lato</taxon>
        <taxon>Dalbergieae</taxon>
        <taxon>Pterocarpus clade</taxon>
        <taxon>Arachis</taxon>
    </lineage>
</organism>
<comment type="subcellular location">
    <subcellularLocation>
        <location evidence="1">Cell membrane</location>
    </subcellularLocation>
</comment>
<protein>
    <submittedName>
        <fullName evidence="11">Putative serine/threonine-protein kinase</fullName>
    </submittedName>
</protein>
<dbReference type="GO" id="GO:0005886">
    <property type="term" value="C:plasma membrane"/>
    <property type="evidence" value="ECO:0007669"/>
    <property type="project" value="UniProtKB-SubCell"/>
</dbReference>
<dbReference type="Gene3D" id="1.25.40.10">
    <property type="entry name" value="Tetratricopeptide repeat domain"/>
    <property type="match status" value="1"/>
</dbReference>
<evidence type="ECO:0000256" key="1">
    <source>
        <dbReference type="ARBA" id="ARBA00004236"/>
    </source>
</evidence>
<evidence type="ECO:0000313" key="12">
    <source>
        <dbReference type="Proteomes" id="UP000464620"/>
    </source>
</evidence>
<evidence type="ECO:0000256" key="9">
    <source>
        <dbReference type="SAM" id="MobiDB-lite"/>
    </source>
</evidence>
<evidence type="ECO:0000256" key="3">
    <source>
        <dbReference type="ARBA" id="ARBA00022527"/>
    </source>
</evidence>
<dbReference type="EMBL" id="CP031001">
    <property type="protein sequence ID" value="QHN76285.1"/>
    <property type="molecule type" value="Genomic_DNA"/>
</dbReference>
<feature type="domain" description="Serine/threonine-protein kinase BSK1-like TPR repeats" evidence="10">
    <location>
        <begin position="128"/>
        <end position="177"/>
    </location>
</feature>
<evidence type="ECO:0000313" key="11">
    <source>
        <dbReference type="EMBL" id="QHN76285.1"/>
    </source>
</evidence>
<dbReference type="PANTHER" id="PTHR45863">
    <property type="entry name" value="SERINE/THREONINE-PROTEIN KINASE BSK5"/>
    <property type="match status" value="1"/>
</dbReference>
<dbReference type="GO" id="GO:0004674">
    <property type="term" value="F:protein serine/threonine kinase activity"/>
    <property type="evidence" value="ECO:0007669"/>
    <property type="project" value="UniProtKB-KW"/>
</dbReference>
<dbReference type="GO" id="GO:0009742">
    <property type="term" value="P:brassinosteroid mediated signaling pathway"/>
    <property type="evidence" value="ECO:0007669"/>
    <property type="project" value="InterPro"/>
</dbReference>
<evidence type="ECO:0000256" key="6">
    <source>
        <dbReference type="ARBA" id="ARBA00022777"/>
    </source>
</evidence>
<evidence type="ECO:0000256" key="7">
    <source>
        <dbReference type="ARBA" id="ARBA00022840"/>
    </source>
</evidence>
<feature type="region of interest" description="Disordered" evidence="9">
    <location>
        <begin position="68"/>
        <end position="88"/>
    </location>
</feature>
<dbReference type="PANTHER" id="PTHR45863:SF47">
    <property type="entry name" value="SERINE_THREONINE-PROTEIN KINASE BSK3"/>
    <property type="match status" value="1"/>
</dbReference>
<dbReference type="GO" id="GO:0005524">
    <property type="term" value="F:ATP binding"/>
    <property type="evidence" value="ECO:0007669"/>
    <property type="project" value="UniProtKB-KW"/>
</dbReference>
<gene>
    <name evidence="11" type="ORF">DS421_19g642540</name>
</gene>
<keyword evidence="6 11" id="KW-0418">Kinase</keyword>
<keyword evidence="2" id="KW-1003">Cell membrane</keyword>
<name>A0A6B9V5K3_ARAHY</name>
<dbReference type="Pfam" id="PF25575">
    <property type="entry name" value="TPR_BSK1_C"/>
    <property type="match status" value="1"/>
</dbReference>
<dbReference type="InterPro" id="IPR045845">
    <property type="entry name" value="BSK"/>
</dbReference>
<reference evidence="11 12" key="1">
    <citation type="submission" date="2020-01" db="EMBL/GenBank/DDBJ databases">
        <title>Genome sequence of Arachis hypogaea, cultivar Shitouqi.</title>
        <authorList>
            <person name="Zhuang W."/>
            <person name="Chen H."/>
            <person name="Varshney R."/>
            <person name="Wang D."/>
            <person name="Ming R."/>
        </authorList>
    </citation>
    <scope>NUCLEOTIDE SEQUENCE [LARGE SCALE GENOMIC DNA]</scope>
    <source>
        <tissue evidence="11">Young leaf</tissue>
    </source>
</reference>
<evidence type="ECO:0000256" key="5">
    <source>
        <dbReference type="ARBA" id="ARBA00022741"/>
    </source>
</evidence>
<keyword evidence="8" id="KW-0472">Membrane</keyword>
<keyword evidence="4" id="KW-0808">Transferase</keyword>
<dbReference type="AlphaFoldDB" id="A0A6B9V5K3"/>
<evidence type="ECO:0000259" key="10">
    <source>
        <dbReference type="Pfam" id="PF25575"/>
    </source>
</evidence>
<accession>A0A6B9V5K3</accession>